<keyword evidence="3" id="KW-0731">Sigma factor</keyword>
<dbReference type="EMBL" id="QVQT01000002">
    <property type="protein sequence ID" value="RFU17621.1"/>
    <property type="molecule type" value="Genomic_DNA"/>
</dbReference>
<dbReference type="Pfam" id="PF04542">
    <property type="entry name" value="Sigma70_r2"/>
    <property type="match status" value="1"/>
</dbReference>
<evidence type="ECO:0000256" key="2">
    <source>
        <dbReference type="ARBA" id="ARBA00023015"/>
    </source>
</evidence>
<protein>
    <submittedName>
        <fullName evidence="7">Sigma-70 family RNA polymerase sigma factor</fullName>
    </submittedName>
</protein>
<dbReference type="InterPro" id="IPR013249">
    <property type="entry name" value="RNA_pol_sigma70_r4_t2"/>
</dbReference>
<evidence type="ECO:0000256" key="1">
    <source>
        <dbReference type="ARBA" id="ARBA00010641"/>
    </source>
</evidence>
<comment type="similarity">
    <text evidence="1">Belongs to the sigma-70 factor family. ECF subfamily.</text>
</comment>
<feature type="domain" description="RNA polymerase sigma factor 70 region 4 type 2" evidence="6">
    <location>
        <begin position="131"/>
        <end position="182"/>
    </location>
</feature>
<dbReference type="Gene3D" id="1.10.1740.10">
    <property type="match status" value="1"/>
</dbReference>
<keyword evidence="2" id="KW-0805">Transcription regulation</keyword>
<sequence length="196" mass="22129">MRRNPPIAGEAEAIAQAQAGDGRAFETLYSLHKRRVYSLCLRMLGNVAEAEDLTQEAFMQLYRKIGTFRGDSAFSTWLHRLAVNVVLMHLRRKGLPQVSLEETLEPSQDDGPRKDIGARDLMLSGSIDRVTLERAVENLPPGYRLVFVLHDVEGYEHNEIATMLDCSIGNSKSQLHKARMKLRDLLRTGQRKEAAQ</sequence>
<evidence type="ECO:0000259" key="6">
    <source>
        <dbReference type="Pfam" id="PF08281"/>
    </source>
</evidence>
<dbReference type="RefSeq" id="WP_117298371.1">
    <property type="nucleotide sequence ID" value="NZ_QVQT02000002.1"/>
</dbReference>
<dbReference type="InterPro" id="IPR036388">
    <property type="entry name" value="WH-like_DNA-bd_sf"/>
</dbReference>
<dbReference type="PANTHER" id="PTHR43133">
    <property type="entry name" value="RNA POLYMERASE ECF-TYPE SIGMA FACTO"/>
    <property type="match status" value="1"/>
</dbReference>
<dbReference type="InterPro" id="IPR014284">
    <property type="entry name" value="RNA_pol_sigma-70_dom"/>
</dbReference>
<dbReference type="NCBIfam" id="TIGR02937">
    <property type="entry name" value="sigma70-ECF"/>
    <property type="match status" value="1"/>
</dbReference>
<evidence type="ECO:0000259" key="5">
    <source>
        <dbReference type="Pfam" id="PF04542"/>
    </source>
</evidence>
<accession>A0A372IS83</accession>
<dbReference type="SUPFAM" id="SSF88946">
    <property type="entry name" value="Sigma2 domain of RNA polymerase sigma factors"/>
    <property type="match status" value="1"/>
</dbReference>
<organism evidence="7 8">
    <name type="scientific">Paracidobacterium acidisoli</name>
    <dbReference type="NCBI Taxonomy" id="2303751"/>
    <lineage>
        <taxon>Bacteria</taxon>
        <taxon>Pseudomonadati</taxon>
        <taxon>Acidobacteriota</taxon>
        <taxon>Terriglobia</taxon>
        <taxon>Terriglobales</taxon>
        <taxon>Acidobacteriaceae</taxon>
        <taxon>Paracidobacterium</taxon>
    </lineage>
</organism>
<evidence type="ECO:0000313" key="8">
    <source>
        <dbReference type="Proteomes" id="UP000264702"/>
    </source>
</evidence>
<dbReference type="OrthoDB" id="9785675at2"/>
<evidence type="ECO:0000313" key="7">
    <source>
        <dbReference type="EMBL" id="RFU17621.1"/>
    </source>
</evidence>
<name>A0A372IS83_9BACT</name>
<feature type="domain" description="RNA polymerase sigma-70 region 2" evidence="5">
    <location>
        <begin position="28"/>
        <end position="94"/>
    </location>
</feature>
<dbReference type="InterPro" id="IPR013325">
    <property type="entry name" value="RNA_pol_sigma_r2"/>
</dbReference>
<dbReference type="InterPro" id="IPR007627">
    <property type="entry name" value="RNA_pol_sigma70_r2"/>
</dbReference>
<proteinExistence type="inferred from homology"/>
<dbReference type="Pfam" id="PF08281">
    <property type="entry name" value="Sigma70_r4_2"/>
    <property type="match status" value="1"/>
</dbReference>
<dbReference type="Proteomes" id="UP000264702">
    <property type="component" value="Unassembled WGS sequence"/>
</dbReference>
<dbReference type="GO" id="GO:0016987">
    <property type="term" value="F:sigma factor activity"/>
    <property type="evidence" value="ECO:0007669"/>
    <property type="project" value="UniProtKB-KW"/>
</dbReference>
<dbReference type="Gene3D" id="1.10.10.10">
    <property type="entry name" value="Winged helix-like DNA-binding domain superfamily/Winged helix DNA-binding domain"/>
    <property type="match status" value="1"/>
</dbReference>
<evidence type="ECO:0000256" key="4">
    <source>
        <dbReference type="ARBA" id="ARBA00023163"/>
    </source>
</evidence>
<dbReference type="InterPro" id="IPR013324">
    <property type="entry name" value="RNA_pol_sigma_r3/r4-like"/>
</dbReference>
<evidence type="ECO:0000256" key="3">
    <source>
        <dbReference type="ARBA" id="ARBA00023082"/>
    </source>
</evidence>
<dbReference type="CDD" id="cd06171">
    <property type="entry name" value="Sigma70_r4"/>
    <property type="match status" value="1"/>
</dbReference>
<dbReference type="PANTHER" id="PTHR43133:SF46">
    <property type="entry name" value="RNA POLYMERASE SIGMA-70 FACTOR ECF SUBFAMILY"/>
    <property type="match status" value="1"/>
</dbReference>
<dbReference type="SUPFAM" id="SSF88659">
    <property type="entry name" value="Sigma3 and sigma4 domains of RNA polymerase sigma factors"/>
    <property type="match status" value="1"/>
</dbReference>
<reference evidence="7 8" key="1">
    <citation type="submission" date="2018-08" db="EMBL/GenBank/DDBJ databases">
        <title>Acidipila sp. 4G-K13, an acidobacterium isolated from forest soil.</title>
        <authorList>
            <person name="Gao Z.-H."/>
            <person name="Qiu L.-H."/>
        </authorList>
    </citation>
    <scope>NUCLEOTIDE SEQUENCE [LARGE SCALE GENOMIC DNA]</scope>
    <source>
        <strain evidence="7 8">4G-K13</strain>
    </source>
</reference>
<dbReference type="GO" id="GO:0003677">
    <property type="term" value="F:DNA binding"/>
    <property type="evidence" value="ECO:0007669"/>
    <property type="project" value="InterPro"/>
</dbReference>
<dbReference type="InterPro" id="IPR039425">
    <property type="entry name" value="RNA_pol_sigma-70-like"/>
</dbReference>
<gene>
    <name evidence="7" type="ORF">D0Y96_05680</name>
</gene>
<comment type="caution">
    <text evidence="7">The sequence shown here is derived from an EMBL/GenBank/DDBJ whole genome shotgun (WGS) entry which is preliminary data.</text>
</comment>
<keyword evidence="8" id="KW-1185">Reference proteome</keyword>
<dbReference type="GO" id="GO:0006352">
    <property type="term" value="P:DNA-templated transcription initiation"/>
    <property type="evidence" value="ECO:0007669"/>
    <property type="project" value="InterPro"/>
</dbReference>
<keyword evidence="4" id="KW-0804">Transcription</keyword>
<dbReference type="AlphaFoldDB" id="A0A372IS83"/>